<keyword evidence="2" id="KW-1185">Reference proteome</keyword>
<sequence>MAVAAALGRGCRPLEVDLSLEVERDFKPYVLAACLRVAQRTRPFPTTSLTLGMELLSADTAAAVATAFPCLRALRLVQGDPETLCRAAVALALLSGRRNDQQGLLVPSSLWSITEGRKPDDPNDLATATNRASLARRFPGAAASGLLGPGILGPEPQLGPPALTGLQELPHVLTAFLRVAQRTRPFPTTSLTLRTELLSADTAAAVATAFPCLRALRLVQGENAAELARAIEGLGLLISGGGSGQGPANDSNSPQPAVS</sequence>
<dbReference type="AlphaFoldDB" id="A0A835YIF2"/>
<evidence type="ECO:0000313" key="1">
    <source>
        <dbReference type="EMBL" id="KAG2501516.1"/>
    </source>
</evidence>
<accession>A0A835YIF2</accession>
<comment type="caution">
    <text evidence="1">The sequence shown here is derived from an EMBL/GenBank/DDBJ whole genome shotgun (WGS) entry which is preliminary data.</text>
</comment>
<protein>
    <submittedName>
        <fullName evidence="1">Uncharacterized protein</fullName>
    </submittedName>
</protein>
<dbReference type="EMBL" id="JAEHOE010000001">
    <property type="protein sequence ID" value="KAG2501516.1"/>
    <property type="molecule type" value="Genomic_DNA"/>
</dbReference>
<reference evidence="1" key="1">
    <citation type="journal article" date="2020" name="bioRxiv">
        <title>Comparative genomics of Chlamydomonas.</title>
        <authorList>
            <person name="Craig R.J."/>
            <person name="Hasan A.R."/>
            <person name="Ness R.W."/>
            <person name="Keightley P.D."/>
        </authorList>
    </citation>
    <scope>NUCLEOTIDE SEQUENCE</scope>
    <source>
        <strain evidence="1">CCAP 11/70</strain>
    </source>
</reference>
<organism evidence="1 2">
    <name type="scientific">Edaphochlamys debaryana</name>
    <dbReference type="NCBI Taxonomy" id="47281"/>
    <lineage>
        <taxon>Eukaryota</taxon>
        <taxon>Viridiplantae</taxon>
        <taxon>Chlorophyta</taxon>
        <taxon>core chlorophytes</taxon>
        <taxon>Chlorophyceae</taxon>
        <taxon>CS clade</taxon>
        <taxon>Chlamydomonadales</taxon>
        <taxon>Chlamydomonadales incertae sedis</taxon>
        <taxon>Edaphochlamys</taxon>
    </lineage>
</organism>
<proteinExistence type="predicted"/>
<evidence type="ECO:0000313" key="2">
    <source>
        <dbReference type="Proteomes" id="UP000612055"/>
    </source>
</evidence>
<gene>
    <name evidence="1" type="ORF">HYH03_000023</name>
</gene>
<dbReference type="Proteomes" id="UP000612055">
    <property type="component" value="Unassembled WGS sequence"/>
</dbReference>
<name>A0A835YIF2_9CHLO</name>